<feature type="compositionally biased region" description="Polar residues" evidence="2">
    <location>
        <begin position="19"/>
        <end position="35"/>
    </location>
</feature>
<evidence type="ECO:0000313" key="4">
    <source>
        <dbReference type="Proteomes" id="UP001341840"/>
    </source>
</evidence>
<accession>A0ABU6RF22</accession>
<keyword evidence="4" id="KW-1185">Reference proteome</keyword>
<evidence type="ECO:0000313" key="3">
    <source>
        <dbReference type="EMBL" id="MED6122627.1"/>
    </source>
</evidence>
<evidence type="ECO:0000256" key="2">
    <source>
        <dbReference type="SAM" id="MobiDB-lite"/>
    </source>
</evidence>
<comment type="caution">
    <text evidence="3">The sequence shown here is derived from an EMBL/GenBank/DDBJ whole genome shotgun (WGS) entry which is preliminary data.</text>
</comment>
<sequence length="292" mass="31878">MTSHSDAYKRMRARKKNQANRLAGNSSGSQDSLKNTADPVKKVPPPGSENQPVTSQSEFKVPVSPKNLGDPVTDKSKSKKRKGFGHSYGSIYSPDFDAVGFTDEFMMENSRIALDEAGLKSNLEFLMKAGIKAAGISRALQKKLAECPLTSRAVVDQLKEKLAALEKGKKKWMESCRRKKAEAEVADLKTKVGALEVDLAKQKEKYEELEDDSIKSNDNIVENLRLQAKILVPTLKVQLLHPDNYVAGDRIVWCGDLLPESEGPFFEDEAAVIGDAEKVGPQSGADGGEKGA</sequence>
<evidence type="ECO:0000256" key="1">
    <source>
        <dbReference type="SAM" id="Coils"/>
    </source>
</evidence>
<feature type="region of interest" description="Disordered" evidence="2">
    <location>
        <begin position="1"/>
        <end position="84"/>
    </location>
</feature>
<gene>
    <name evidence="3" type="ORF">PIB30_041568</name>
</gene>
<name>A0ABU6RF22_9FABA</name>
<reference evidence="3 4" key="1">
    <citation type="journal article" date="2023" name="Plants (Basel)">
        <title>Bridging the Gap: Combining Genomics and Transcriptomics Approaches to Understand Stylosanthes scabra, an Orphan Legume from the Brazilian Caatinga.</title>
        <authorList>
            <person name="Ferreira-Neto J.R.C."/>
            <person name="da Silva M.D."/>
            <person name="Binneck E."/>
            <person name="de Melo N.F."/>
            <person name="da Silva R.H."/>
            <person name="de Melo A.L.T.M."/>
            <person name="Pandolfi V."/>
            <person name="Bustamante F.O."/>
            <person name="Brasileiro-Vidal A.C."/>
            <person name="Benko-Iseppon A.M."/>
        </authorList>
    </citation>
    <scope>NUCLEOTIDE SEQUENCE [LARGE SCALE GENOMIC DNA]</scope>
    <source>
        <tissue evidence="3">Leaves</tissue>
    </source>
</reference>
<organism evidence="3 4">
    <name type="scientific">Stylosanthes scabra</name>
    <dbReference type="NCBI Taxonomy" id="79078"/>
    <lineage>
        <taxon>Eukaryota</taxon>
        <taxon>Viridiplantae</taxon>
        <taxon>Streptophyta</taxon>
        <taxon>Embryophyta</taxon>
        <taxon>Tracheophyta</taxon>
        <taxon>Spermatophyta</taxon>
        <taxon>Magnoliopsida</taxon>
        <taxon>eudicotyledons</taxon>
        <taxon>Gunneridae</taxon>
        <taxon>Pentapetalae</taxon>
        <taxon>rosids</taxon>
        <taxon>fabids</taxon>
        <taxon>Fabales</taxon>
        <taxon>Fabaceae</taxon>
        <taxon>Papilionoideae</taxon>
        <taxon>50 kb inversion clade</taxon>
        <taxon>dalbergioids sensu lato</taxon>
        <taxon>Dalbergieae</taxon>
        <taxon>Pterocarpus clade</taxon>
        <taxon>Stylosanthes</taxon>
    </lineage>
</organism>
<dbReference type="EMBL" id="JASCZI010030439">
    <property type="protein sequence ID" value="MED6122627.1"/>
    <property type="molecule type" value="Genomic_DNA"/>
</dbReference>
<dbReference type="Proteomes" id="UP001341840">
    <property type="component" value="Unassembled WGS sequence"/>
</dbReference>
<proteinExistence type="predicted"/>
<protein>
    <submittedName>
        <fullName evidence="3">Uncharacterized protein</fullName>
    </submittedName>
</protein>
<keyword evidence="1" id="KW-0175">Coiled coil</keyword>
<feature type="compositionally biased region" description="Polar residues" evidence="2">
    <location>
        <begin position="48"/>
        <end position="58"/>
    </location>
</feature>
<feature type="coiled-coil region" evidence="1">
    <location>
        <begin position="155"/>
        <end position="219"/>
    </location>
</feature>